<dbReference type="CDD" id="cd01949">
    <property type="entry name" value="GGDEF"/>
    <property type="match status" value="1"/>
</dbReference>
<dbReference type="SUPFAM" id="SSF55785">
    <property type="entry name" value="PYP-like sensor domain (PAS domain)"/>
    <property type="match status" value="1"/>
</dbReference>
<dbReference type="SMART" id="SM00267">
    <property type="entry name" value="GGDEF"/>
    <property type="match status" value="1"/>
</dbReference>
<gene>
    <name evidence="3" type="ORF">SAMN05216495_11145</name>
</gene>
<name>A0A1H2YIV7_ACIFE</name>
<evidence type="ECO:0000259" key="2">
    <source>
        <dbReference type="PROSITE" id="PS50887"/>
    </source>
</evidence>
<dbReference type="InterPro" id="IPR052163">
    <property type="entry name" value="DGC-Regulatory_Protein"/>
</dbReference>
<dbReference type="Pfam" id="PF00990">
    <property type="entry name" value="GGDEF"/>
    <property type="match status" value="1"/>
</dbReference>
<dbReference type="InterPro" id="IPR029787">
    <property type="entry name" value="Nucleotide_cyclase"/>
</dbReference>
<dbReference type="NCBIfam" id="TIGR00229">
    <property type="entry name" value="sensory_box"/>
    <property type="match status" value="1"/>
</dbReference>
<dbReference type="SUPFAM" id="SSF55073">
    <property type="entry name" value="Nucleotide cyclase"/>
    <property type="match status" value="1"/>
</dbReference>
<accession>A0A1H2YIV7</accession>
<dbReference type="PANTHER" id="PTHR46663:SF4">
    <property type="entry name" value="DIGUANYLATE CYCLASE DGCT-RELATED"/>
    <property type="match status" value="1"/>
</dbReference>
<feature type="domain" description="GGDEF" evidence="2">
    <location>
        <begin position="169"/>
        <end position="301"/>
    </location>
</feature>
<proteinExistence type="predicted"/>
<evidence type="ECO:0000313" key="4">
    <source>
        <dbReference type="Proteomes" id="UP000182379"/>
    </source>
</evidence>
<dbReference type="InterPro" id="IPR035965">
    <property type="entry name" value="PAS-like_dom_sf"/>
</dbReference>
<comment type="caution">
    <text evidence="3">The sequence shown here is derived from an EMBL/GenBank/DDBJ whole genome shotgun (WGS) entry which is preliminary data.</text>
</comment>
<dbReference type="InterPro" id="IPR043128">
    <property type="entry name" value="Rev_trsase/Diguanyl_cyclase"/>
</dbReference>
<dbReference type="PROSITE" id="PS50112">
    <property type="entry name" value="PAS"/>
    <property type="match status" value="1"/>
</dbReference>
<protein>
    <submittedName>
        <fullName evidence="3">PAS domain S-box-containing protein/diguanylate cyclase (GGDEF) domain-containing protein</fullName>
    </submittedName>
</protein>
<dbReference type="RefSeq" id="WP_012938176.1">
    <property type="nucleotide sequence ID" value="NZ_CALAKB010000018.1"/>
</dbReference>
<dbReference type="EMBL" id="FNOP01000011">
    <property type="protein sequence ID" value="SDX04564.1"/>
    <property type="molecule type" value="Genomic_DNA"/>
</dbReference>
<dbReference type="NCBIfam" id="TIGR00254">
    <property type="entry name" value="GGDEF"/>
    <property type="match status" value="1"/>
</dbReference>
<dbReference type="Gene3D" id="3.30.70.270">
    <property type="match status" value="1"/>
</dbReference>
<dbReference type="PANTHER" id="PTHR46663">
    <property type="entry name" value="DIGUANYLATE CYCLASE DGCT-RELATED"/>
    <property type="match status" value="1"/>
</dbReference>
<evidence type="ECO:0000259" key="1">
    <source>
        <dbReference type="PROSITE" id="PS50112"/>
    </source>
</evidence>
<dbReference type="AlphaFoldDB" id="A0A1H2YIV7"/>
<sequence>MIEAADFCRLAELAPFGIYLVRPDRTIIYWNKEAEHITGYTKKEMTGCHCPETTLNHMDEQGTPLCDTYCPILTCMDQKKALSRKLLFTQKDGTIGVLKVHFIPLPDKNGRIKLVAEIFEKVSQLEKETPIVENLCSLAYHDPLTGLPNRMFLEALLKMRFSEFSRLHRLFAVFFSDIDHFHDFNEQYGHQAGDHMLKAFARTITGSMRESDTVGRWGGEEFIGICPIGKKEDIVPLAARFHQLVSQISVDHEGTPLHITMSLGITTVQEGDTPESIIDRADRFMFAAKKKGRNTTVHDNLD</sequence>
<dbReference type="Gene3D" id="3.30.450.20">
    <property type="entry name" value="PAS domain"/>
    <property type="match status" value="1"/>
</dbReference>
<dbReference type="FunFam" id="3.30.70.270:FF:000001">
    <property type="entry name" value="Diguanylate cyclase domain protein"/>
    <property type="match status" value="1"/>
</dbReference>
<dbReference type="GeneID" id="78334554"/>
<dbReference type="Proteomes" id="UP000182379">
    <property type="component" value="Unassembled WGS sequence"/>
</dbReference>
<dbReference type="CDD" id="cd00130">
    <property type="entry name" value="PAS"/>
    <property type="match status" value="1"/>
</dbReference>
<reference evidence="3 4" key="1">
    <citation type="submission" date="2016-10" db="EMBL/GenBank/DDBJ databases">
        <authorList>
            <person name="Varghese N."/>
            <person name="Submissions S."/>
        </authorList>
    </citation>
    <scope>NUCLEOTIDE SEQUENCE [LARGE SCALE GENOMIC DNA]</scope>
    <source>
        <strain evidence="3 4">WCC6</strain>
    </source>
</reference>
<dbReference type="Pfam" id="PF13426">
    <property type="entry name" value="PAS_9"/>
    <property type="match status" value="1"/>
</dbReference>
<feature type="domain" description="PAS" evidence="1">
    <location>
        <begin position="3"/>
        <end position="47"/>
    </location>
</feature>
<dbReference type="PROSITE" id="PS50887">
    <property type="entry name" value="GGDEF"/>
    <property type="match status" value="1"/>
</dbReference>
<evidence type="ECO:0000313" key="3">
    <source>
        <dbReference type="EMBL" id="SDX04564.1"/>
    </source>
</evidence>
<dbReference type="OMA" id="WNLECER"/>
<dbReference type="InterPro" id="IPR000160">
    <property type="entry name" value="GGDEF_dom"/>
</dbReference>
<organism evidence="3 4">
    <name type="scientific">Acidaminococcus fermentans</name>
    <dbReference type="NCBI Taxonomy" id="905"/>
    <lineage>
        <taxon>Bacteria</taxon>
        <taxon>Bacillati</taxon>
        <taxon>Bacillota</taxon>
        <taxon>Negativicutes</taxon>
        <taxon>Acidaminococcales</taxon>
        <taxon>Acidaminococcaceae</taxon>
        <taxon>Acidaminococcus</taxon>
    </lineage>
</organism>
<dbReference type="InterPro" id="IPR000014">
    <property type="entry name" value="PAS"/>
</dbReference>